<organism evidence="4">
    <name type="scientific">Mesocestoides corti</name>
    <name type="common">Flatworm</name>
    <dbReference type="NCBI Taxonomy" id="53468"/>
    <lineage>
        <taxon>Eukaryota</taxon>
        <taxon>Metazoa</taxon>
        <taxon>Spiralia</taxon>
        <taxon>Lophotrochozoa</taxon>
        <taxon>Platyhelminthes</taxon>
        <taxon>Cestoda</taxon>
        <taxon>Eucestoda</taxon>
        <taxon>Cyclophyllidea</taxon>
        <taxon>Mesocestoididae</taxon>
        <taxon>Mesocestoides</taxon>
    </lineage>
</organism>
<keyword evidence="1" id="KW-0812">Transmembrane</keyword>
<keyword evidence="3" id="KW-1185">Reference proteome</keyword>
<sequence length="90" mass="9606">MTQSRIEVHNADGSRGVWCAARAVVSDSAGPLRTLDGSSRGLWKVRRVGPSPRYAAPFLLCGAFWLVGKLVAFSSSSSRVDDKLVLATSV</sequence>
<evidence type="ECO:0000313" key="2">
    <source>
        <dbReference type="EMBL" id="VDD77949.1"/>
    </source>
</evidence>
<proteinExistence type="predicted"/>
<feature type="transmembrane region" description="Helical" evidence="1">
    <location>
        <begin position="54"/>
        <end position="73"/>
    </location>
</feature>
<evidence type="ECO:0000313" key="4">
    <source>
        <dbReference type="WBParaSite" id="MCU_012066-RA"/>
    </source>
</evidence>
<evidence type="ECO:0000313" key="3">
    <source>
        <dbReference type="Proteomes" id="UP000267029"/>
    </source>
</evidence>
<accession>A0A0R3UAK3</accession>
<protein>
    <submittedName>
        <fullName evidence="2 4">Uncharacterized protein</fullName>
    </submittedName>
</protein>
<name>A0A0R3UAK3_MESCO</name>
<evidence type="ECO:0000256" key="1">
    <source>
        <dbReference type="SAM" id="Phobius"/>
    </source>
</evidence>
<dbReference type="Proteomes" id="UP000267029">
    <property type="component" value="Unassembled WGS sequence"/>
</dbReference>
<keyword evidence="1" id="KW-0472">Membrane</keyword>
<dbReference type="WBParaSite" id="MCU_012066-RA">
    <property type="protein sequence ID" value="MCU_012066-RA"/>
    <property type="gene ID" value="MCU_012066"/>
</dbReference>
<gene>
    <name evidence="2" type="ORF">MCOS_LOCUS3952</name>
</gene>
<reference evidence="4" key="2">
    <citation type="submission" date="2019-11" db="UniProtKB">
        <authorList>
            <consortium name="WormBaseParasite"/>
        </authorList>
    </citation>
    <scope>IDENTIFICATION</scope>
</reference>
<dbReference type="EMBL" id="UXSR01001132">
    <property type="protein sequence ID" value="VDD77949.1"/>
    <property type="molecule type" value="Genomic_DNA"/>
</dbReference>
<keyword evidence="1" id="KW-1133">Transmembrane helix</keyword>
<dbReference type="AlphaFoldDB" id="A0A0R3UAK3"/>
<reference evidence="2 3" key="1">
    <citation type="submission" date="2018-10" db="EMBL/GenBank/DDBJ databases">
        <authorList>
            <consortium name="Pathogen Informatics"/>
        </authorList>
    </citation>
    <scope>NUCLEOTIDE SEQUENCE [LARGE SCALE GENOMIC DNA]</scope>
</reference>